<sequence>MGKGDRRSKRGKVFRGTFGKKRPRLKSGSMVKPVVAAATAAATTQG</sequence>
<feature type="compositionally biased region" description="Basic residues" evidence="4">
    <location>
        <begin position="1"/>
        <end position="25"/>
    </location>
</feature>
<dbReference type="AlphaFoldDB" id="A0A1U7CWM3"/>
<dbReference type="GO" id="GO:0005840">
    <property type="term" value="C:ribosome"/>
    <property type="evidence" value="ECO:0007669"/>
    <property type="project" value="UniProtKB-KW"/>
</dbReference>
<accession>A0A1U7CWM3</accession>
<dbReference type="GO" id="GO:1990904">
    <property type="term" value="C:ribonucleoprotein complex"/>
    <property type="evidence" value="ECO:0007669"/>
    <property type="project" value="UniProtKB-KW"/>
</dbReference>
<evidence type="ECO:0000256" key="1">
    <source>
        <dbReference type="ARBA" id="ARBA00010834"/>
    </source>
</evidence>
<dbReference type="Proteomes" id="UP000186309">
    <property type="component" value="Chromosome"/>
</dbReference>
<organism evidence="5 6">
    <name type="scientific">Paludisphaera borealis</name>
    <dbReference type="NCBI Taxonomy" id="1387353"/>
    <lineage>
        <taxon>Bacteria</taxon>
        <taxon>Pseudomonadati</taxon>
        <taxon>Planctomycetota</taxon>
        <taxon>Planctomycetia</taxon>
        <taxon>Isosphaerales</taxon>
        <taxon>Isosphaeraceae</taxon>
        <taxon>Paludisphaera</taxon>
    </lineage>
</organism>
<dbReference type="InterPro" id="IPR030826">
    <property type="entry name" value="Ribosomal_bTHX/bTHXc/bTHXm"/>
</dbReference>
<keyword evidence="3" id="KW-0687">Ribonucleoprotein</keyword>
<evidence type="ECO:0000313" key="6">
    <source>
        <dbReference type="Proteomes" id="UP000186309"/>
    </source>
</evidence>
<dbReference type="EMBL" id="CP019082">
    <property type="protein sequence ID" value="APW63283.1"/>
    <property type="molecule type" value="Genomic_DNA"/>
</dbReference>
<evidence type="ECO:0000256" key="4">
    <source>
        <dbReference type="SAM" id="MobiDB-lite"/>
    </source>
</evidence>
<dbReference type="RefSeq" id="WP_076349652.1">
    <property type="nucleotide sequence ID" value="NZ_CP019082.1"/>
</dbReference>
<dbReference type="STRING" id="1387353.BSF38_04847"/>
<name>A0A1U7CWM3_9BACT</name>
<evidence type="ECO:0000256" key="3">
    <source>
        <dbReference type="ARBA" id="ARBA00023274"/>
    </source>
</evidence>
<evidence type="ECO:0000313" key="5">
    <source>
        <dbReference type="EMBL" id="APW63283.1"/>
    </source>
</evidence>
<proteinExistence type="inferred from homology"/>
<reference evidence="6" key="1">
    <citation type="submission" date="2016-12" db="EMBL/GenBank/DDBJ databases">
        <title>Comparative genomics of four Isosphaeraceae planctomycetes: a common pool of plasmids and glycoside hydrolase genes.</title>
        <authorList>
            <person name="Ivanova A."/>
        </authorList>
    </citation>
    <scope>NUCLEOTIDE SEQUENCE [LARGE SCALE GENOMIC DNA]</scope>
    <source>
        <strain evidence="6">PX4</strain>
    </source>
</reference>
<keyword evidence="6" id="KW-1185">Reference proteome</keyword>
<dbReference type="Pfam" id="PF17070">
    <property type="entry name" value="Thx"/>
    <property type="match status" value="1"/>
</dbReference>
<dbReference type="NCBIfam" id="TIGR04560">
    <property type="entry name" value="ribo_THX"/>
    <property type="match status" value="1"/>
</dbReference>
<evidence type="ECO:0000256" key="2">
    <source>
        <dbReference type="ARBA" id="ARBA00022980"/>
    </source>
</evidence>
<keyword evidence="2 5" id="KW-0689">Ribosomal protein</keyword>
<dbReference type="InterPro" id="IPR031414">
    <property type="entry name" value="Ribosomal_bTHX"/>
</dbReference>
<feature type="region of interest" description="Disordered" evidence="4">
    <location>
        <begin position="1"/>
        <end position="30"/>
    </location>
</feature>
<gene>
    <name evidence="5" type="primary">rpsU_2</name>
    <name evidence="5" type="ORF">BSF38_04847</name>
</gene>
<protein>
    <submittedName>
        <fullName evidence="5">30S ribosomal protein Thx</fullName>
    </submittedName>
</protein>
<dbReference type="OrthoDB" id="965797at2"/>
<dbReference type="KEGG" id="pbor:BSF38_04847"/>
<comment type="similarity">
    <text evidence="1">Belongs to the bacterial ribosomal protein bTHX family.</text>
</comment>